<evidence type="ECO:0000256" key="6">
    <source>
        <dbReference type="ARBA" id="ARBA00022902"/>
    </source>
</evidence>
<dbReference type="Pfam" id="PF17817">
    <property type="entry name" value="PDZ_5"/>
    <property type="match status" value="1"/>
</dbReference>
<dbReference type="GO" id="GO:0019722">
    <property type="term" value="P:calcium-mediated signaling"/>
    <property type="evidence" value="ECO:0007669"/>
    <property type="project" value="TreeGrafter"/>
</dbReference>
<keyword evidence="7" id="KW-0770">Synapse</keyword>
<feature type="domain" description="SAM" evidence="14">
    <location>
        <begin position="1005"/>
        <end position="1043"/>
    </location>
</feature>
<dbReference type="CDD" id="cd09512">
    <property type="entry name" value="SAM_Neurabin-like"/>
    <property type="match status" value="1"/>
</dbReference>
<dbReference type="FunFam" id="2.30.42.10:FF:000010">
    <property type="entry name" value="Neurabin-1 isoform 1"/>
    <property type="match status" value="1"/>
</dbReference>
<dbReference type="PANTHER" id="PTHR16154">
    <property type="entry name" value="NEURABIN"/>
    <property type="match status" value="1"/>
</dbReference>
<keyword evidence="8 12" id="KW-0175">Coiled coil</keyword>
<feature type="region of interest" description="Disordered" evidence="13">
    <location>
        <begin position="129"/>
        <end position="197"/>
    </location>
</feature>
<keyword evidence="6" id="KW-0524">Neurogenesis</keyword>
<feature type="compositionally biased region" description="Basic and acidic residues" evidence="13">
    <location>
        <begin position="1"/>
        <end position="12"/>
    </location>
</feature>
<keyword evidence="9" id="KW-0009">Actin-binding</keyword>
<dbReference type="AlphaFoldDB" id="A0A8B9SKV7"/>
<evidence type="ECO:0000256" key="5">
    <source>
        <dbReference type="ARBA" id="ARBA00022782"/>
    </source>
</evidence>
<dbReference type="SMART" id="SM00454">
    <property type="entry name" value="SAM"/>
    <property type="match status" value="1"/>
</dbReference>
<name>A0A8B9SKV7_ANAPL</name>
<dbReference type="GO" id="GO:0031175">
    <property type="term" value="P:neuron projection development"/>
    <property type="evidence" value="ECO:0007669"/>
    <property type="project" value="TreeGrafter"/>
</dbReference>
<evidence type="ECO:0000313" key="16">
    <source>
        <dbReference type="Ensembl" id="ENSAPLP00020007762.1"/>
    </source>
</evidence>
<feature type="compositionally biased region" description="Basic and acidic residues" evidence="13">
    <location>
        <begin position="1056"/>
        <end position="1094"/>
    </location>
</feature>
<feature type="domain" description="PDZ" evidence="15">
    <location>
        <begin position="524"/>
        <end position="612"/>
    </location>
</feature>
<dbReference type="PANTHER" id="PTHR16154:SF22">
    <property type="entry name" value="NEURABIN-1"/>
    <property type="match status" value="1"/>
</dbReference>
<keyword evidence="5" id="KW-0221">Differentiation</keyword>
<evidence type="ECO:0000256" key="10">
    <source>
        <dbReference type="ARBA" id="ARBA00023212"/>
    </source>
</evidence>
<reference evidence="16" key="2">
    <citation type="submission" date="2025-08" db="UniProtKB">
        <authorList>
            <consortium name="Ensembl"/>
        </authorList>
    </citation>
    <scope>IDENTIFICATION</scope>
</reference>
<evidence type="ECO:0000256" key="1">
    <source>
        <dbReference type="ARBA" id="ARBA00004245"/>
    </source>
</evidence>
<feature type="compositionally biased region" description="Basic and acidic residues" evidence="13">
    <location>
        <begin position="345"/>
        <end position="373"/>
    </location>
</feature>
<dbReference type="InterPro" id="IPR040645">
    <property type="entry name" value="Neurabin-1/2_PDZ"/>
</dbReference>
<feature type="region of interest" description="Disordered" evidence="13">
    <location>
        <begin position="890"/>
        <end position="968"/>
    </location>
</feature>
<dbReference type="GO" id="GO:0051015">
    <property type="term" value="F:actin filament binding"/>
    <property type="evidence" value="ECO:0007669"/>
    <property type="project" value="TreeGrafter"/>
</dbReference>
<evidence type="ECO:0000256" key="8">
    <source>
        <dbReference type="ARBA" id="ARBA00023054"/>
    </source>
</evidence>
<keyword evidence="4" id="KW-0597">Phosphoprotein</keyword>
<dbReference type="SUPFAM" id="SSF50156">
    <property type="entry name" value="PDZ domain-like"/>
    <property type="match status" value="1"/>
</dbReference>
<evidence type="ECO:0000256" key="9">
    <source>
        <dbReference type="ARBA" id="ARBA00023203"/>
    </source>
</evidence>
<protein>
    <submittedName>
        <fullName evidence="16">Protein phosphatase 1 regulatory subunit 9A</fullName>
    </submittedName>
</protein>
<evidence type="ECO:0000256" key="2">
    <source>
        <dbReference type="ARBA" id="ARBA00022473"/>
    </source>
</evidence>
<dbReference type="PROSITE" id="PS50105">
    <property type="entry name" value="SAM_DOMAIN"/>
    <property type="match status" value="1"/>
</dbReference>
<evidence type="ECO:0000259" key="14">
    <source>
        <dbReference type="PROSITE" id="PS50105"/>
    </source>
</evidence>
<feature type="compositionally biased region" description="Basic and acidic residues" evidence="13">
    <location>
        <begin position="140"/>
        <end position="151"/>
    </location>
</feature>
<feature type="compositionally biased region" description="Polar residues" evidence="13">
    <location>
        <begin position="279"/>
        <end position="303"/>
    </location>
</feature>
<dbReference type="SUPFAM" id="SSF47769">
    <property type="entry name" value="SAM/Pointed domain"/>
    <property type="match status" value="1"/>
</dbReference>
<feature type="region of interest" description="Disordered" evidence="13">
    <location>
        <begin position="264"/>
        <end position="376"/>
    </location>
</feature>
<reference evidence="16" key="1">
    <citation type="submission" date="2019-08" db="EMBL/GenBank/DDBJ databases">
        <title>Three high-quality genomes provides insights into domestication of ducks.</title>
        <authorList>
            <person name="Hou Z.C."/>
            <person name="Zhu F."/>
            <person name="Yin Z.T."/>
            <person name="Zhang F."/>
        </authorList>
    </citation>
    <scope>NUCLEOTIDE SEQUENCE [LARGE SCALE GENOMIC DNA]</scope>
</reference>
<dbReference type="GO" id="GO:0007015">
    <property type="term" value="P:actin filament organization"/>
    <property type="evidence" value="ECO:0007669"/>
    <property type="project" value="TreeGrafter"/>
</dbReference>
<reference evidence="16" key="3">
    <citation type="submission" date="2025-09" db="UniProtKB">
        <authorList>
            <consortium name="Ensembl"/>
        </authorList>
    </citation>
    <scope>IDENTIFICATION</scope>
</reference>
<feature type="compositionally biased region" description="Polar residues" evidence="13">
    <location>
        <begin position="1095"/>
        <end position="1104"/>
    </location>
</feature>
<dbReference type="InterPro" id="IPR013761">
    <property type="entry name" value="SAM/pointed_sf"/>
</dbReference>
<accession>A0A8B9SKV7</accession>
<dbReference type="GO" id="GO:0014069">
    <property type="term" value="C:postsynaptic density"/>
    <property type="evidence" value="ECO:0007669"/>
    <property type="project" value="TreeGrafter"/>
</dbReference>
<dbReference type="Proteomes" id="UP000694400">
    <property type="component" value="Chromosome 2"/>
</dbReference>
<feature type="compositionally biased region" description="Polar residues" evidence="13">
    <location>
        <begin position="185"/>
        <end position="197"/>
    </location>
</feature>
<dbReference type="InterPro" id="IPR001478">
    <property type="entry name" value="PDZ"/>
</dbReference>
<evidence type="ECO:0000256" key="11">
    <source>
        <dbReference type="ARBA" id="ARBA00034103"/>
    </source>
</evidence>
<dbReference type="InterPro" id="IPR036034">
    <property type="entry name" value="PDZ_sf"/>
</dbReference>
<evidence type="ECO:0000259" key="15">
    <source>
        <dbReference type="PROSITE" id="PS50106"/>
    </source>
</evidence>
<evidence type="ECO:0000313" key="17">
    <source>
        <dbReference type="Proteomes" id="UP000694400"/>
    </source>
</evidence>
<feature type="region of interest" description="Disordered" evidence="13">
    <location>
        <begin position="1"/>
        <end position="107"/>
    </location>
</feature>
<feature type="coiled-coil region" evidence="12">
    <location>
        <begin position="704"/>
        <end position="840"/>
    </location>
</feature>
<dbReference type="PROSITE" id="PS50106">
    <property type="entry name" value="PDZ"/>
    <property type="match status" value="1"/>
</dbReference>
<evidence type="ECO:0000256" key="13">
    <source>
        <dbReference type="SAM" id="MobiDB-lite"/>
    </source>
</evidence>
<sequence>MMKTESSGERSTLRSASPHRNAYRTEFQALKSTFDKPKSDGDQKTKEEGEASQSRGRKYGSNVNRIKNLFMQMGMEPTESAGVAPKTRGKGGPPSPQRRIRPKEFVEKTDGSIVKLESSVSERISRFDTIHDGPSYSKFTETRKMFERNAHETGPSNRYSPKKEKAASTELADEWCSSKSHRGSTDSLDSLSPRTETVSPTVSQLSAVFENADAHNVIVLEKAENNEEYSVTGHYPLNLSSTVANISSPVANLEGFSPLKDASTWSPPAKAAAGPMSVEHSQQNSAPSAPRQKVSTGTPSGSKTTEEIKKNAEASADPGESSVGSQQELVLDSERCVDSSARSKSKTDAEIALRPKELSEHAEGIADRPEAAETPRNLVSDLAADAVSDATETHYDDASEKEVREDVNNFQSSHVYMHSDYNVYRVRSRYNSDWGETGTEQDDQDDSDENNCYEPDMEYSEINGLPDEDEIPANRKIQFSRAPIKVFNTYSNEDYDRRNDEVDPVAASAEYELEKRVEKLELFPVELEKDEDGLGISIIGMGVGADAGLEKLGIFVKTVTEGGAAERDGRIQVNDQIVEVDGISLVGVTQNFAATVLRNTKGKVRFVIGREKPGQVSEVAQLISQTLEQERRQRELLEQHYAQYDADDDETGEYATDEEDEDMGPVLPGGDMAIEVFDLPENDDMFSPSDVDTSKLGSQLQIKHAVTEAEIQKLKTKLQAAENEKVRWELEKTQLQQNIEENKERMMKLESYWIEAQTLCHTVNEHLKETQSQYQALEKKYNKAKKLIKDFQQKELDFIKRQEAERKKIEDLEKAHLAEVQGLQARIRDLEAEVFRLLKQNGSQVNNNNNIFERQTSFGEVSRGDPVENLDTKQVSCLDGLSQDFNEAVPETERLDSKALKTRAQLSVKNKRQRPTRTRLYDSISSTDGEDSLERKNFAFNDDFSPSSTSSADLSGLGAEPKTPGFSHSLALSSDESLDMIDDEILDDGQSPKHSQCQNRAVQEWSVQQVSHWLMSLNLEQYVSEFSLDGSKLKALGMTSSQDRAIIKKKLKEMKASLEKARKAQEKMEKQREKLRKKEQEQLQRKSKKTDKCSSDATEGTNEQ</sequence>
<dbReference type="Gene3D" id="1.10.150.50">
    <property type="entry name" value="Transcription Factor, Ets-1"/>
    <property type="match status" value="1"/>
</dbReference>
<dbReference type="SMART" id="SM00228">
    <property type="entry name" value="PDZ"/>
    <property type="match status" value="1"/>
</dbReference>
<evidence type="ECO:0000256" key="4">
    <source>
        <dbReference type="ARBA" id="ARBA00022553"/>
    </source>
</evidence>
<organism evidence="16 17">
    <name type="scientific">Anas platyrhynchos</name>
    <name type="common">Mallard</name>
    <name type="synonym">Anas boschas</name>
    <dbReference type="NCBI Taxonomy" id="8839"/>
    <lineage>
        <taxon>Eukaryota</taxon>
        <taxon>Metazoa</taxon>
        <taxon>Chordata</taxon>
        <taxon>Craniata</taxon>
        <taxon>Vertebrata</taxon>
        <taxon>Euteleostomi</taxon>
        <taxon>Archelosauria</taxon>
        <taxon>Archosauria</taxon>
        <taxon>Dinosauria</taxon>
        <taxon>Saurischia</taxon>
        <taxon>Theropoda</taxon>
        <taxon>Coelurosauria</taxon>
        <taxon>Aves</taxon>
        <taxon>Neognathae</taxon>
        <taxon>Galloanserae</taxon>
        <taxon>Anseriformes</taxon>
        <taxon>Anatidae</taxon>
        <taxon>Anatinae</taxon>
        <taxon>Anas</taxon>
    </lineage>
</organism>
<dbReference type="InterPro" id="IPR043446">
    <property type="entry name" value="Neurabin-like"/>
</dbReference>
<dbReference type="InterPro" id="IPR001660">
    <property type="entry name" value="SAM"/>
</dbReference>
<dbReference type="Ensembl" id="ENSAPLT00020008354.1">
    <property type="protein sequence ID" value="ENSAPLP00020007762.1"/>
    <property type="gene ID" value="ENSAPLG00020005686.1"/>
</dbReference>
<dbReference type="CDD" id="cd06790">
    <property type="entry name" value="PDZ_neurabin-like"/>
    <property type="match status" value="1"/>
</dbReference>
<evidence type="ECO:0000256" key="12">
    <source>
        <dbReference type="SAM" id="Coils"/>
    </source>
</evidence>
<feature type="compositionally biased region" description="Polar residues" evidence="13">
    <location>
        <begin position="944"/>
        <end position="953"/>
    </location>
</feature>
<evidence type="ECO:0000256" key="7">
    <source>
        <dbReference type="ARBA" id="ARBA00023018"/>
    </source>
</evidence>
<evidence type="ECO:0000256" key="3">
    <source>
        <dbReference type="ARBA" id="ARBA00022490"/>
    </source>
</evidence>
<keyword evidence="10" id="KW-0206">Cytoskeleton</keyword>
<proteinExistence type="predicted"/>
<dbReference type="GO" id="GO:0005737">
    <property type="term" value="C:cytoplasm"/>
    <property type="evidence" value="ECO:0007669"/>
    <property type="project" value="TreeGrafter"/>
</dbReference>
<dbReference type="Pfam" id="PF00595">
    <property type="entry name" value="PDZ"/>
    <property type="match status" value="1"/>
</dbReference>
<feature type="region of interest" description="Disordered" evidence="13">
    <location>
        <begin position="1056"/>
        <end position="1104"/>
    </location>
</feature>
<dbReference type="GO" id="GO:0015629">
    <property type="term" value="C:actin cytoskeleton"/>
    <property type="evidence" value="ECO:0007669"/>
    <property type="project" value="TreeGrafter"/>
</dbReference>
<dbReference type="Gene3D" id="2.30.42.10">
    <property type="match status" value="1"/>
</dbReference>
<keyword evidence="2" id="KW-0217">Developmental protein</keyword>
<feature type="compositionally biased region" description="Basic and acidic residues" evidence="13">
    <location>
        <begin position="33"/>
        <end position="49"/>
    </location>
</feature>
<dbReference type="GO" id="GO:0030425">
    <property type="term" value="C:dendrite"/>
    <property type="evidence" value="ECO:0007669"/>
    <property type="project" value="TreeGrafter"/>
</dbReference>
<comment type="subcellular location">
    <subcellularLocation>
        <location evidence="1">Cytoplasm</location>
        <location evidence="1">Cytoskeleton</location>
    </subcellularLocation>
    <subcellularLocation>
        <location evidence="11">Synapse</location>
    </subcellularLocation>
</comment>
<keyword evidence="3" id="KW-0963">Cytoplasm</keyword>
<feature type="coiled-coil region" evidence="12">
    <location>
        <begin position="620"/>
        <end position="647"/>
    </location>
</feature>